<feature type="coiled-coil region" evidence="1">
    <location>
        <begin position="798"/>
        <end position="899"/>
    </location>
</feature>
<dbReference type="InterPro" id="IPR047187">
    <property type="entry name" value="SF1_C_Upf1"/>
</dbReference>
<keyword evidence="4" id="KW-0347">Helicase</keyword>
<keyword evidence="4" id="KW-0547">Nucleotide-binding</keyword>
<feature type="domain" description="DNA2/NAM7 helicase helicase" evidence="2">
    <location>
        <begin position="818"/>
        <end position="996"/>
    </location>
</feature>
<keyword evidence="4" id="KW-0067">ATP-binding</keyword>
<keyword evidence="1" id="KW-0175">Coiled coil</keyword>
<dbReference type="GO" id="GO:0004386">
    <property type="term" value="F:helicase activity"/>
    <property type="evidence" value="ECO:0007669"/>
    <property type="project" value="UniProtKB-KW"/>
</dbReference>
<organism evidence="4 5">
    <name type="scientific">Planococcus donghaensis MPA1U2</name>
    <dbReference type="NCBI Taxonomy" id="933115"/>
    <lineage>
        <taxon>Bacteria</taxon>
        <taxon>Bacillati</taxon>
        <taxon>Bacillota</taxon>
        <taxon>Bacilli</taxon>
        <taxon>Bacillales</taxon>
        <taxon>Caryophanaceae</taxon>
        <taxon>Planococcus</taxon>
    </lineage>
</organism>
<dbReference type="SUPFAM" id="SSF52540">
    <property type="entry name" value="P-loop containing nucleoside triphosphate hydrolases"/>
    <property type="match status" value="1"/>
</dbReference>
<dbReference type="EMBL" id="AEPB01000015">
    <property type="protein sequence ID" value="EGA90548.1"/>
    <property type="molecule type" value="Genomic_DNA"/>
</dbReference>
<dbReference type="Proteomes" id="UP000003052">
    <property type="component" value="Unassembled WGS sequence"/>
</dbReference>
<feature type="domain" description="DNA2/NAM7 helicase-like C-terminal" evidence="3">
    <location>
        <begin position="1026"/>
        <end position="1241"/>
    </location>
</feature>
<dbReference type="InterPro" id="IPR041677">
    <property type="entry name" value="DNA2/NAM7_AAA_11"/>
</dbReference>
<dbReference type="Pfam" id="PF13087">
    <property type="entry name" value="AAA_12"/>
    <property type="match status" value="1"/>
</dbReference>
<gene>
    <name evidence="4" type="ORF">GPDM_04284</name>
</gene>
<name>E7REG7_9BACL</name>
<evidence type="ECO:0000259" key="2">
    <source>
        <dbReference type="Pfam" id="PF13086"/>
    </source>
</evidence>
<protein>
    <submittedName>
        <fullName evidence="4">Putative ATP-dependent helicase</fullName>
    </submittedName>
</protein>
<dbReference type="eggNOG" id="COG0419">
    <property type="taxonomic scope" value="Bacteria"/>
</dbReference>
<dbReference type="InterPro" id="IPR027417">
    <property type="entry name" value="P-loop_NTPase"/>
</dbReference>
<dbReference type="Pfam" id="PF13086">
    <property type="entry name" value="AAA_11"/>
    <property type="match status" value="2"/>
</dbReference>
<evidence type="ECO:0000256" key="1">
    <source>
        <dbReference type="SAM" id="Coils"/>
    </source>
</evidence>
<comment type="caution">
    <text evidence="4">The sequence shown here is derived from an EMBL/GenBank/DDBJ whole genome shotgun (WGS) entry which is preliminary data.</text>
</comment>
<dbReference type="AlphaFoldDB" id="E7REG7"/>
<accession>E7REG7</accession>
<proteinExistence type="predicted"/>
<dbReference type="Gene3D" id="3.40.50.300">
    <property type="entry name" value="P-loop containing nucleotide triphosphate hydrolases"/>
    <property type="match status" value="3"/>
</dbReference>
<sequence>MKTDQVKSIGLKFLQLQRTGDYMSKQHSATYKTSVRLTKTAMEKMGVFGISERSFFVADKAFKVFIERYPSNADGELSVALILDKSENVRLTGKEAEASFVLHGVFTNHLLLITNVTQRKAYQALGTNWQREEYMLFDRSREAASIALINMINRMTPAKESSDYVKKRIGSWEGYLKIQERGMDIPDIKTAYSSLSFSHDFSRITLKGCQLKETEWKSLKNLTVRLTGVSGDVGTVIKAANRTVEIELQNYMVKQLRENGLSLDKKEVVFSNFAALSQIRRLRQGFANLEKGLAVNSNLDRLLFEEKPPVKPLRSLEKLTFHNRLNEFQQKAVSGAIAAEDLYVIQGPPGTGKTTVISEICLQNAKKGLRTLVASQSNLAVDNALGRLLANKDIRILRVGRTESIEEEGKKFIEENVGQYWKDHTLAEVSAQYEMRAKREPELKKELTQNEQATEKLEPVYESLVVAVEEKKRAVEKQQAIQQQLEQERVKKSAFVREQDKARQERQAIEKEIETLENELQQDAVFIEETKGTEWLVQEQKIQGAIQQLQRALGRERLEQDLEVKRHELEAITEKRDQMADIMEQKKIAIANMDSIKKIDGLLDVIKEERVEETPSITYLINRLEANRENMADWTKLNEYNERVSPAITYIEKLLTSVDISVANLKEQALLKAEAYSSAEIDEYLEKLRAILKGEQRSNPIVLQKGLIGLYRRQNDLWRRGAKFKAVDVYVAESKRAFSDLKKTLCDELVKQQEQYRVWDAKWLEKQEKQQQDMAPLELRYRQLPNVADLPADINGAIRESKAQLEKLQKDKNLFDQTKQRIKDQQAKLEQKYTVLQSISSGLAKVEAEIEKVEEAIANCEQQLMALAEVLTSNPEQRLEETTKQLASLSFTKESLKQEMKNLPLMQSVQKKWLDLLATANEHDLDEIRKLYIKHANVIGTTCVASARKDFIDNYPEFDVVIIDEVSKATPPELLLPMLKGQKVILVGDHHQLPPLLGNDTLEETLQEMIAEDNGFEEKKELEKLLEESLFERLYKNLPAANKTMLAIQYRMHEDIMETISPFYRLENDQLQCGIVDSDSERDHLLESSIVKRNNHLMWLDLPNEPAYFEERMSGGKSLYNAAELQEIRTLLVELNDATAEAKRAGRIASDELKSIGVISFYGEQVKRLQRMLDQELRLPHLTVRTGTVDRFQGSERDIIILSMVRNNQNKHGDIGFAKDYRRLNVALSRAKELLVLVGSSEMFTKQAKQAETRKMYKHVVEVVKKKNGLKALENSKG</sequence>
<dbReference type="CDD" id="cd18808">
    <property type="entry name" value="SF1_C_Upf1"/>
    <property type="match status" value="1"/>
</dbReference>
<dbReference type="RefSeq" id="WP_008429273.1">
    <property type="nucleotide sequence ID" value="NZ_AEPB01000015.1"/>
</dbReference>
<dbReference type="PANTHER" id="PTHR10887">
    <property type="entry name" value="DNA2/NAM7 HELICASE FAMILY"/>
    <property type="match status" value="1"/>
</dbReference>
<evidence type="ECO:0000259" key="3">
    <source>
        <dbReference type="Pfam" id="PF13087"/>
    </source>
</evidence>
<reference evidence="4 5" key="1">
    <citation type="journal article" date="2011" name="J. Bacteriol.">
        <title>The Draft Genome of Planococcus donghaensis MPA1U2 Reveals Nonsporulation Pathways Controlled by a Conserved Spo0A Regulon.</title>
        <authorList>
            <person name="Pearson M.D."/>
            <person name="Noller H.F."/>
        </authorList>
    </citation>
    <scope>NUCLEOTIDE SEQUENCE [LARGE SCALE GENOMIC DNA]</scope>
    <source>
        <strain evidence="4 5">MPA1U2</strain>
    </source>
</reference>
<evidence type="ECO:0000313" key="4">
    <source>
        <dbReference type="EMBL" id="EGA90548.1"/>
    </source>
</evidence>
<evidence type="ECO:0000313" key="5">
    <source>
        <dbReference type="Proteomes" id="UP000003052"/>
    </source>
</evidence>
<feature type="coiled-coil region" evidence="1">
    <location>
        <begin position="468"/>
        <end position="522"/>
    </location>
</feature>
<keyword evidence="4" id="KW-0378">Hydrolase</keyword>
<dbReference type="InterPro" id="IPR045055">
    <property type="entry name" value="DNA2/NAM7-like"/>
</dbReference>
<dbReference type="eggNOG" id="COG1112">
    <property type="taxonomic scope" value="Bacteria"/>
</dbReference>
<feature type="domain" description="DNA2/NAM7 helicase helicase" evidence="2">
    <location>
        <begin position="325"/>
        <end position="524"/>
    </location>
</feature>
<dbReference type="PANTHER" id="PTHR10887:SF495">
    <property type="entry name" value="HELICASE SENATAXIN ISOFORM X1-RELATED"/>
    <property type="match status" value="1"/>
</dbReference>
<dbReference type="InterPro" id="IPR041679">
    <property type="entry name" value="DNA2/NAM7-like_C"/>
</dbReference>